<reference evidence="1 2" key="1">
    <citation type="submission" date="2021-06" db="EMBL/GenBank/DDBJ databases">
        <title>Caerostris darwini draft genome.</title>
        <authorList>
            <person name="Kono N."/>
            <person name="Arakawa K."/>
        </authorList>
    </citation>
    <scope>NUCLEOTIDE SEQUENCE [LARGE SCALE GENOMIC DNA]</scope>
</reference>
<dbReference type="Proteomes" id="UP001054837">
    <property type="component" value="Unassembled WGS sequence"/>
</dbReference>
<comment type="caution">
    <text evidence="1">The sequence shown here is derived from an EMBL/GenBank/DDBJ whole genome shotgun (WGS) entry which is preliminary data.</text>
</comment>
<organism evidence="1 2">
    <name type="scientific">Caerostris darwini</name>
    <dbReference type="NCBI Taxonomy" id="1538125"/>
    <lineage>
        <taxon>Eukaryota</taxon>
        <taxon>Metazoa</taxon>
        <taxon>Ecdysozoa</taxon>
        <taxon>Arthropoda</taxon>
        <taxon>Chelicerata</taxon>
        <taxon>Arachnida</taxon>
        <taxon>Araneae</taxon>
        <taxon>Araneomorphae</taxon>
        <taxon>Entelegynae</taxon>
        <taxon>Araneoidea</taxon>
        <taxon>Araneidae</taxon>
        <taxon>Caerostris</taxon>
    </lineage>
</organism>
<evidence type="ECO:0000313" key="2">
    <source>
        <dbReference type="Proteomes" id="UP001054837"/>
    </source>
</evidence>
<accession>A0AAV4P9X6</accession>
<name>A0AAV4P9X6_9ARAC</name>
<evidence type="ECO:0008006" key="3">
    <source>
        <dbReference type="Google" id="ProtNLM"/>
    </source>
</evidence>
<gene>
    <name evidence="1" type="ORF">CDAR_179031</name>
</gene>
<keyword evidence="2" id="KW-1185">Reference proteome</keyword>
<evidence type="ECO:0000313" key="1">
    <source>
        <dbReference type="EMBL" id="GIX93864.1"/>
    </source>
</evidence>
<sequence length="142" mass="16137">MRSLGSLRLLAFSTQLPFVHSRSNFIVRAKEIRFTAAFREFPSRNAAVKQISFARAMKFERADEWKLCCEFNGVLLHRVFGELGTVKSQVCGWRPFYEVFLFRCSEQHVDGRVGGIKVSFSAESASFAFPSFDESACLLSFS</sequence>
<proteinExistence type="predicted"/>
<dbReference type="EMBL" id="BPLQ01002550">
    <property type="protein sequence ID" value="GIX93864.1"/>
    <property type="molecule type" value="Genomic_DNA"/>
</dbReference>
<dbReference type="AlphaFoldDB" id="A0AAV4P9X6"/>
<protein>
    <recommendedName>
        <fullName evidence="3">Secreted protein</fullName>
    </recommendedName>
</protein>